<comment type="caution">
    <text evidence="1">The sequence shown here is derived from an EMBL/GenBank/DDBJ whole genome shotgun (WGS) entry which is preliminary data.</text>
</comment>
<accession>A0AAN9AER9</accession>
<name>A0AAN9AER9_HALRR</name>
<organism evidence="1 2">
    <name type="scientific">Halocaridina rubra</name>
    <name type="common">Hawaiian red shrimp</name>
    <dbReference type="NCBI Taxonomy" id="373956"/>
    <lineage>
        <taxon>Eukaryota</taxon>
        <taxon>Metazoa</taxon>
        <taxon>Ecdysozoa</taxon>
        <taxon>Arthropoda</taxon>
        <taxon>Crustacea</taxon>
        <taxon>Multicrustacea</taxon>
        <taxon>Malacostraca</taxon>
        <taxon>Eumalacostraca</taxon>
        <taxon>Eucarida</taxon>
        <taxon>Decapoda</taxon>
        <taxon>Pleocyemata</taxon>
        <taxon>Caridea</taxon>
        <taxon>Atyoidea</taxon>
        <taxon>Atyidae</taxon>
        <taxon>Halocaridina</taxon>
    </lineage>
</organism>
<protein>
    <submittedName>
        <fullName evidence="1">Uncharacterized protein</fullName>
    </submittedName>
</protein>
<dbReference type="Proteomes" id="UP001381693">
    <property type="component" value="Unassembled WGS sequence"/>
</dbReference>
<sequence length="71" mass="7786">MSVKPRAHRSATVTHVRGFSTHNHSTLLWGSATALRSRSPQRLVCAALHLNNGNLWKSTHRGSDASPQSRS</sequence>
<dbReference type="EMBL" id="JAXCGZ010002544">
    <property type="protein sequence ID" value="KAK7083785.1"/>
    <property type="molecule type" value="Genomic_DNA"/>
</dbReference>
<evidence type="ECO:0000313" key="2">
    <source>
        <dbReference type="Proteomes" id="UP001381693"/>
    </source>
</evidence>
<evidence type="ECO:0000313" key="1">
    <source>
        <dbReference type="EMBL" id="KAK7083785.1"/>
    </source>
</evidence>
<keyword evidence="2" id="KW-1185">Reference proteome</keyword>
<dbReference type="AlphaFoldDB" id="A0AAN9AER9"/>
<feature type="non-terminal residue" evidence="1">
    <location>
        <position position="71"/>
    </location>
</feature>
<reference evidence="1 2" key="1">
    <citation type="submission" date="2023-11" db="EMBL/GenBank/DDBJ databases">
        <title>Halocaridina rubra genome assembly.</title>
        <authorList>
            <person name="Smith C."/>
        </authorList>
    </citation>
    <scope>NUCLEOTIDE SEQUENCE [LARGE SCALE GENOMIC DNA]</scope>
    <source>
        <strain evidence="1">EP-1</strain>
        <tissue evidence="1">Whole</tissue>
    </source>
</reference>
<proteinExistence type="predicted"/>
<gene>
    <name evidence="1" type="ORF">SK128_026591</name>
</gene>